<protein>
    <recommendedName>
        <fullName evidence="4">Endonuclease/exonuclease/phosphatase domain-containing protein</fullName>
    </recommendedName>
</protein>
<dbReference type="EMBL" id="JAWDGP010004733">
    <property type="protein sequence ID" value="KAK3762265.1"/>
    <property type="molecule type" value="Genomic_DNA"/>
</dbReference>
<dbReference type="Proteomes" id="UP001283361">
    <property type="component" value="Unassembled WGS sequence"/>
</dbReference>
<evidence type="ECO:0000313" key="2">
    <source>
        <dbReference type="EMBL" id="KAK3762265.1"/>
    </source>
</evidence>
<accession>A0AAE0Z442</accession>
<proteinExistence type="predicted"/>
<evidence type="ECO:0000256" key="1">
    <source>
        <dbReference type="SAM" id="MobiDB-lite"/>
    </source>
</evidence>
<organism evidence="2 3">
    <name type="scientific">Elysia crispata</name>
    <name type="common">lettuce slug</name>
    <dbReference type="NCBI Taxonomy" id="231223"/>
    <lineage>
        <taxon>Eukaryota</taxon>
        <taxon>Metazoa</taxon>
        <taxon>Spiralia</taxon>
        <taxon>Lophotrochozoa</taxon>
        <taxon>Mollusca</taxon>
        <taxon>Gastropoda</taxon>
        <taxon>Heterobranchia</taxon>
        <taxon>Euthyneura</taxon>
        <taxon>Panpulmonata</taxon>
        <taxon>Sacoglossa</taxon>
        <taxon>Placobranchoidea</taxon>
        <taxon>Plakobranchidae</taxon>
        <taxon>Elysia</taxon>
    </lineage>
</organism>
<feature type="region of interest" description="Disordered" evidence="1">
    <location>
        <begin position="1"/>
        <end position="22"/>
    </location>
</feature>
<evidence type="ECO:0008006" key="4">
    <source>
        <dbReference type="Google" id="ProtNLM"/>
    </source>
</evidence>
<name>A0AAE0Z442_9GAST</name>
<feature type="compositionally biased region" description="Polar residues" evidence="1">
    <location>
        <begin position="1"/>
        <end position="11"/>
    </location>
</feature>
<evidence type="ECO:0000313" key="3">
    <source>
        <dbReference type="Proteomes" id="UP001283361"/>
    </source>
</evidence>
<dbReference type="AlphaFoldDB" id="A0AAE0Z442"/>
<comment type="caution">
    <text evidence="2">The sequence shown here is derived from an EMBL/GenBank/DDBJ whole genome shotgun (WGS) entry which is preliminary data.</text>
</comment>
<sequence>MAINDISSHANRSVMPSLGTSDHKPVIITISGKANNEYSTFPRWNYKKKGNWEKFGKLTDNYTAGINCKTKHLDCSTSEMVKAILRAAKESIPRGARKEYSPN</sequence>
<gene>
    <name evidence="2" type="ORF">RRG08_008756</name>
</gene>
<keyword evidence="3" id="KW-1185">Reference proteome</keyword>
<reference evidence="2" key="1">
    <citation type="journal article" date="2023" name="G3 (Bethesda)">
        <title>A reference genome for the long-term kleptoplast-retaining sea slug Elysia crispata morphotype clarki.</title>
        <authorList>
            <person name="Eastman K.E."/>
            <person name="Pendleton A.L."/>
            <person name="Shaikh M.A."/>
            <person name="Suttiyut T."/>
            <person name="Ogas R."/>
            <person name="Tomko P."/>
            <person name="Gavelis G."/>
            <person name="Widhalm J.R."/>
            <person name="Wisecaver J.H."/>
        </authorList>
    </citation>
    <scope>NUCLEOTIDE SEQUENCE</scope>
    <source>
        <strain evidence="2">ECLA1</strain>
    </source>
</reference>